<dbReference type="Gene3D" id="3.40.50.150">
    <property type="entry name" value="Vaccinia Virus protein VP39"/>
    <property type="match status" value="1"/>
</dbReference>
<dbReference type="SUPFAM" id="SSF53335">
    <property type="entry name" value="S-adenosyl-L-methionine-dependent methyltransferases"/>
    <property type="match status" value="1"/>
</dbReference>
<accession>A0ABW5C6B8</accession>
<dbReference type="RefSeq" id="WP_247347578.1">
    <property type="nucleotide sequence ID" value="NZ_CP095551.1"/>
</dbReference>
<protein>
    <submittedName>
        <fullName evidence="2">DUF6094 domain-containing protein</fullName>
    </submittedName>
</protein>
<comment type="caution">
    <text evidence="2">The sequence shown here is derived from an EMBL/GenBank/DDBJ whole genome shotgun (WGS) entry which is preliminary data.</text>
</comment>
<dbReference type="Pfam" id="PF19587">
    <property type="entry name" value="DUF6094"/>
    <property type="match status" value="1"/>
</dbReference>
<name>A0ABW5C6B8_9BACI</name>
<keyword evidence="3" id="KW-1185">Reference proteome</keyword>
<reference evidence="3" key="1">
    <citation type="journal article" date="2019" name="Int. J. Syst. Evol. Microbiol.">
        <title>The Global Catalogue of Microorganisms (GCM) 10K type strain sequencing project: providing services to taxonomists for standard genome sequencing and annotation.</title>
        <authorList>
            <consortium name="The Broad Institute Genomics Platform"/>
            <consortium name="The Broad Institute Genome Sequencing Center for Infectious Disease"/>
            <person name="Wu L."/>
            <person name="Ma J."/>
        </authorList>
    </citation>
    <scope>NUCLEOTIDE SEQUENCE [LARGE SCALE GENOMIC DNA]</scope>
    <source>
        <strain evidence="3">CGMCC 1.15474</strain>
    </source>
</reference>
<dbReference type="InterPro" id="IPR046076">
    <property type="entry name" value="DUF6094"/>
</dbReference>
<dbReference type="Proteomes" id="UP001597318">
    <property type="component" value="Unassembled WGS sequence"/>
</dbReference>
<proteinExistence type="predicted"/>
<dbReference type="EMBL" id="JBHUIK010000007">
    <property type="protein sequence ID" value="MFD2216480.1"/>
    <property type="molecule type" value="Genomic_DNA"/>
</dbReference>
<gene>
    <name evidence="2" type="ORF">ACFSKK_22650</name>
</gene>
<evidence type="ECO:0000259" key="1">
    <source>
        <dbReference type="Pfam" id="PF19587"/>
    </source>
</evidence>
<dbReference type="InterPro" id="IPR029063">
    <property type="entry name" value="SAM-dependent_MTases_sf"/>
</dbReference>
<sequence length="344" mass="38546">MARIASQSKGGFYATPEGQLSLILPHLQINQDEETEVINLLDPCAGEGKALKQISQYLQTYDVAVASFGVELEKSRAKKAEELLDVVINEGYESIRTEPKYSLLWLNPPYDEVFHERTELRFLRTLTSKTKNVLVDNGLLMFCVPQYVLGACSSVLAGRFKDIKVYRFTDEAYPVFKQVVVFGKFGKPHSSEARKQTKAYLKEIADQGPEVLPTIEEIEEMFIVPSSTDIQCFRAGKLRNEELAEDLAQSLAYQEFEKRVTPKAKNSTMKNPLLPLKVTHAGIAVASGAIGGNFGNHIIVGVTKQVNEKQEVLDEEGLAKQEVYIKHYKSVVRVFTTDGIHEIQ</sequence>
<feature type="domain" description="DUF6094" evidence="1">
    <location>
        <begin position="2"/>
        <end position="220"/>
    </location>
</feature>
<evidence type="ECO:0000313" key="2">
    <source>
        <dbReference type="EMBL" id="MFD2216480.1"/>
    </source>
</evidence>
<evidence type="ECO:0000313" key="3">
    <source>
        <dbReference type="Proteomes" id="UP001597318"/>
    </source>
</evidence>
<organism evidence="2 3">
    <name type="scientific">Metabacillus endolithicus</name>
    <dbReference type="NCBI Taxonomy" id="1535204"/>
    <lineage>
        <taxon>Bacteria</taxon>
        <taxon>Bacillati</taxon>
        <taxon>Bacillota</taxon>
        <taxon>Bacilli</taxon>
        <taxon>Bacillales</taxon>
        <taxon>Bacillaceae</taxon>
        <taxon>Metabacillus</taxon>
    </lineage>
</organism>